<protein>
    <submittedName>
        <fullName evidence="1">Uncharacterized protein</fullName>
    </submittedName>
</protein>
<organism evidence="1">
    <name type="scientific">Iconisemion striatum</name>
    <dbReference type="NCBI Taxonomy" id="60296"/>
    <lineage>
        <taxon>Eukaryota</taxon>
        <taxon>Metazoa</taxon>
        <taxon>Chordata</taxon>
        <taxon>Craniata</taxon>
        <taxon>Vertebrata</taxon>
        <taxon>Euteleostomi</taxon>
        <taxon>Actinopterygii</taxon>
        <taxon>Neopterygii</taxon>
        <taxon>Teleostei</taxon>
        <taxon>Neoteleostei</taxon>
        <taxon>Acanthomorphata</taxon>
        <taxon>Ovalentaria</taxon>
        <taxon>Atherinomorphae</taxon>
        <taxon>Cyprinodontiformes</taxon>
        <taxon>Nothobranchiidae</taxon>
        <taxon>Iconisemion</taxon>
    </lineage>
</organism>
<gene>
    <name evidence="1" type="primary">Nfu_g_1_000650</name>
</gene>
<sequence>KEEQHLNEDHLIEEKDVLNLDSVHTPKTESSFKFQEYV</sequence>
<evidence type="ECO:0000313" key="1">
    <source>
        <dbReference type="EMBL" id="SBP09181.1"/>
    </source>
</evidence>
<proteinExistence type="predicted"/>
<dbReference type="EMBL" id="HADW01007781">
    <property type="protein sequence ID" value="SBP09181.1"/>
    <property type="molecule type" value="Transcribed_RNA"/>
</dbReference>
<dbReference type="AlphaFoldDB" id="A0A1A7WU44"/>
<accession>A0A1A7WU44</accession>
<name>A0A1A7WU44_9TELE</name>
<reference evidence="1" key="1">
    <citation type="submission" date="2016-05" db="EMBL/GenBank/DDBJ databases">
        <authorList>
            <person name="Lavstsen T."/>
            <person name="Jespersen J.S."/>
        </authorList>
    </citation>
    <scope>NUCLEOTIDE SEQUENCE</scope>
    <source>
        <tissue evidence="1">Brain</tissue>
    </source>
</reference>
<feature type="non-terminal residue" evidence="1">
    <location>
        <position position="1"/>
    </location>
</feature>
<reference evidence="1" key="2">
    <citation type="submission" date="2016-06" db="EMBL/GenBank/DDBJ databases">
        <title>The genome of a short-lived fish provides insights into sex chromosome evolution and the genetic control of aging.</title>
        <authorList>
            <person name="Reichwald K."/>
            <person name="Felder M."/>
            <person name="Petzold A."/>
            <person name="Koch P."/>
            <person name="Groth M."/>
            <person name="Platzer M."/>
        </authorList>
    </citation>
    <scope>NUCLEOTIDE SEQUENCE</scope>
    <source>
        <tissue evidence="1">Brain</tissue>
    </source>
</reference>